<feature type="domain" description="AAA-ATPase-like" evidence="1">
    <location>
        <begin position="58"/>
        <end position="282"/>
    </location>
</feature>
<reference evidence="2 3" key="1">
    <citation type="submission" date="2018-08" db="EMBL/GenBank/DDBJ databases">
        <title>A genome reference for cultivated species of the human gut microbiota.</title>
        <authorList>
            <person name="Zou Y."/>
            <person name="Xue W."/>
            <person name="Luo G."/>
        </authorList>
    </citation>
    <scope>NUCLEOTIDE SEQUENCE [LARGE SCALE GENOMIC DNA]</scope>
    <source>
        <strain evidence="2 3">AM16-11</strain>
    </source>
</reference>
<dbReference type="Pfam" id="PF09820">
    <property type="entry name" value="AAA-ATPase_like"/>
    <property type="match status" value="1"/>
</dbReference>
<organism evidence="2 3">
    <name type="scientific">Agathobacter rectalis</name>
    <dbReference type="NCBI Taxonomy" id="39491"/>
    <lineage>
        <taxon>Bacteria</taxon>
        <taxon>Bacillati</taxon>
        <taxon>Bacillota</taxon>
        <taxon>Clostridia</taxon>
        <taxon>Lachnospirales</taxon>
        <taxon>Lachnospiraceae</taxon>
        <taxon>Agathobacter</taxon>
    </lineage>
</organism>
<sequence>MEYLSCSDASKAMGFSVRRIQQMCKNGELSGAIKEGRKWLIPDETIHMNHFAKNKSLPIGVSDFKLATTGYYYVDKTLMIRDFLDKKPMVSLFTRPRRFGKTLNMDMLRVFFEKTNEDTSVYFKDKQIWQCGDYYTKHQGQYPVIFLTFKDVKSMTWEETFQKIRRLISLEFIRHNELETSSVLTAYEKEQYHLLAGDSGDEVDCQMGLQLLSLLLHKHYGRECIIIIDEYDTPIQQGHTCNFYPEIVNFMRNFFSGGLKDNPHLAFGFLTGILRVAKESIFSGMNNLKTYSILDDGYSSYFGFTEKEVKDMLRYYGKDDKYNELSEWYDGYRFGNTEIFNPWSVINYISDNCFPKAFWQSTGSNEIIGEIIQAATPEITKDLYKLLCGEKIAAYIDTGVIYPEVQNNPYSIYSFLLVAGYLKVVNIYPQSDGNFMCDVAIPNKEITFVYEKEVLNRTNQNSLAISISQAIFSKDTQKLQALLEDFMVKSISSIDGANEGFYHGMMLGLCAILGNRYKIRSNRESGLGRFDIQLMPLTKGMPGFIFEFKHTKDEHTDLSALADSALQQIEAKKYDTELRDNGVNSIISIGIAFRGKSAVVRRG</sequence>
<dbReference type="PANTHER" id="PTHR34825:SF1">
    <property type="entry name" value="AAA-ATPASE-LIKE DOMAIN-CONTAINING PROTEIN"/>
    <property type="match status" value="1"/>
</dbReference>
<dbReference type="Pfam" id="PF08011">
    <property type="entry name" value="PDDEXK_9"/>
    <property type="match status" value="1"/>
</dbReference>
<proteinExistence type="predicted"/>
<accession>A0A414ZMF2</accession>
<dbReference type="InterPro" id="IPR027417">
    <property type="entry name" value="P-loop_NTPase"/>
</dbReference>
<dbReference type="SUPFAM" id="SSF52540">
    <property type="entry name" value="P-loop containing nucleoside triphosphate hydrolases"/>
    <property type="match status" value="1"/>
</dbReference>
<comment type="caution">
    <text evidence="2">The sequence shown here is derived from an EMBL/GenBank/DDBJ whole genome shotgun (WGS) entry which is preliminary data.</text>
</comment>
<gene>
    <name evidence="2" type="ORF">DW172_06210</name>
</gene>
<evidence type="ECO:0000313" key="2">
    <source>
        <dbReference type="EMBL" id="RHI23666.1"/>
    </source>
</evidence>
<protein>
    <recommendedName>
        <fullName evidence="1">AAA-ATPase-like domain-containing protein</fullName>
    </recommendedName>
</protein>
<dbReference type="PANTHER" id="PTHR34825">
    <property type="entry name" value="CONSERVED PROTEIN, WITH A WEAK D-GALACTARATE DEHYDRATASE/ALTRONATE HYDROLASE DOMAIN"/>
    <property type="match status" value="1"/>
</dbReference>
<dbReference type="EMBL" id="QRKN01000003">
    <property type="protein sequence ID" value="RHI23666.1"/>
    <property type="molecule type" value="Genomic_DNA"/>
</dbReference>
<evidence type="ECO:0000259" key="1">
    <source>
        <dbReference type="Pfam" id="PF09820"/>
    </source>
</evidence>
<evidence type="ECO:0000313" key="3">
    <source>
        <dbReference type="Proteomes" id="UP000285865"/>
    </source>
</evidence>
<dbReference type="Proteomes" id="UP000285865">
    <property type="component" value="Unassembled WGS sequence"/>
</dbReference>
<dbReference type="AlphaFoldDB" id="A0A414ZMF2"/>
<name>A0A414ZMF2_9FIRM</name>
<dbReference type="InterPro" id="IPR018631">
    <property type="entry name" value="AAA-ATPase-like_dom"/>
</dbReference>
<dbReference type="RefSeq" id="WP_118257486.1">
    <property type="nucleotide sequence ID" value="NZ_QRKN01000003.1"/>
</dbReference>
<dbReference type="InterPro" id="IPR012547">
    <property type="entry name" value="PDDEXK_9"/>
</dbReference>